<dbReference type="InterPro" id="IPR016024">
    <property type="entry name" value="ARM-type_fold"/>
</dbReference>
<name>A0A448D6H1_9NEIS</name>
<dbReference type="SUPFAM" id="SSF48371">
    <property type="entry name" value="ARM repeat"/>
    <property type="match status" value="1"/>
</dbReference>
<dbReference type="Pfam" id="PF08713">
    <property type="entry name" value="DNA_alkylation"/>
    <property type="match status" value="1"/>
</dbReference>
<accession>A0A448D6H1</accession>
<evidence type="ECO:0000313" key="2">
    <source>
        <dbReference type="Proteomes" id="UP000279284"/>
    </source>
</evidence>
<keyword evidence="2" id="KW-1185">Reference proteome</keyword>
<dbReference type="Proteomes" id="UP000279284">
    <property type="component" value="Chromosome"/>
</dbReference>
<proteinExistence type="predicted"/>
<dbReference type="Gene3D" id="1.25.40.290">
    <property type="entry name" value="ARM repeat domains"/>
    <property type="match status" value="1"/>
</dbReference>
<dbReference type="PANTHER" id="PTHR34070">
    <property type="entry name" value="ARMADILLO-TYPE FOLD"/>
    <property type="match status" value="1"/>
</dbReference>
<protein>
    <submittedName>
        <fullName evidence="1">DNA alkylation repair enzyme</fullName>
    </submittedName>
</protein>
<evidence type="ECO:0000313" key="1">
    <source>
        <dbReference type="EMBL" id="VEF00013.1"/>
    </source>
</evidence>
<dbReference type="EMBL" id="LR134313">
    <property type="protein sequence ID" value="VEF00013.1"/>
    <property type="molecule type" value="Genomic_DNA"/>
</dbReference>
<dbReference type="Gene3D" id="1.20.1660.10">
    <property type="entry name" value="Hypothetical protein (EF3068)"/>
    <property type="match status" value="1"/>
</dbReference>
<reference evidence="1 2" key="1">
    <citation type="submission" date="2018-12" db="EMBL/GenBank/DDBJ databases">
        <authorList>
            <consortium name="Pathogen Informatics"/>
        </authorList>
    </citation>
    <scope>NUCLEOTIDE SEQUENCE [LARGE SCALE GENOMIC DNA]</scope>
    <source>
        <strain evidence="1 2">NCTC10296</strain>
    </source>
</reference>
<dbReference type="CDD" id="cd07064">
    <property type="entry name" value="AlkD_like_1"/>
    <property type="match status" value="1"/>
</dbReference>
<dbReference type="STRING" id="493.BWD07_03795"/>
<gene>
    <name evidence="1" type="ORF">NCTC10296_00642</name>
</gene>
<sequence>MNYEELLAILTREADPERAVPMKAYMKHRFDYLGISKPRLAQICKPLFKNAAAAEVDWRFVEQCWANPHRELQYCALEYLKTMQKKLTPLDIPHLKKLITEKSWWDTADVLDRIVGGIALVYPETNAVLLDWSNSGNIWLRRVAIDHQLLRKDKTDTALLEQIICNNLEQKEFFINKAIGWALRDYSKTNPEWVRAFIERYRSRMAKLSIREAEKYVQAALPKQSAQTF</sequence>
<dbReference type="OrthoDB" id="9775346at2"/>
<dbReference type="PANTHER" id="PTHR34070:SF1">
    <property type="entry name" value="DNA ALKYLATION REPAIR PROTEIN"/>
    <property type="match status" value="1"/>
</dbReference>
<organism evidence="1 2">
    <name type="scientific">Neisseria canis</name>
    <dbReference type="NCBI Taxonomy" id="493"/>
    <lineage>
        <taxon>Bacteria</taxon>
        <taxon>Pseudomonadati</taxon>
        <taxon>Pseudomonadota</taxon>
        <taxon>Betaproteobacteria</taxon>
        <taxon>Neisseriales</taxon>
        <taxon>Neisseriaceae</taxon>
        <taxon>Neisseria</taxon>
    </lineage>
</organism>
<dbReference type="AlphaFoldDB" id="A0A448D6H1"/>
<dbReference type="KEGG" id="nci:NCTC10296_00642"/>
<dbReference type="InterPro" id="IPR014825">
    <property type="entry name" value="DNA_alkylation"/>
</dbReference>
<dbReference type="RefSeq" id="WP_085416061.1">
    <property type="nucleotide sequence ID" value="NZ_CAUJPY010000018.1"/>
</dbReference>